<gene>
    <name evidence="6" type="ORF">HRG_02009</name>
</gene>
<keyword evidence="3 5" id="KW-1133">Transmembrane helix</keyword>
<dbReference type="PANTHER" id="PTHR23502">
    <property type="entry name" value="MAJOR FACILITATOR SUPERFAMILY"/>
    <property type="match status" value="1"/>
</dbReference>
<comment type="caution">
    <text evidence="6">The sequence shown here is derived from an EMBL/GenBank/DDBJ whole genome shotgun (WGS) entry which is preliminary data.</text>
</comment>
<evidence type="ECO:0000256" key="4">
    <source>
        <dbReference type="ARBA" id="ARBA00023136"/>
    </source>
</evidence>
<evidence type="ECO:0000313" key="6">
    <source>
        <dbReference type="EMBL" id="KAH0966600.1"/>
    </source>
</evidence>
<dbReference type="AlphaFoldDB" id="A0A9P8N472"/>
<sequence length="126" mass="13170">MSAGLATFGITADQGLHWIFPSIGSALISFGFGGMASMSFTLMIDAYPNIISQGFVVVAFSRNVLGVVGPASSNPWIKAMGLGGMAITAALINLGVNLLAVPLVIYGKRLRTATAGRYYRLSNQAQ</sequence>
<keyword evidence="7" id="KW-1185">Reference proteome</keyword>
<feature type="transmembrane region" description="Helical" evidence="5">
    <location>
        <begin position="15"/>
        <end position="34"/>
    </location>
</feature>
<dbReference type="GO" id="GO:0022857">
    <property type="term" value="F:transmembrane transporter activity"/>
    <property type="evidence" value="ECO:0007669"/>
    <property type="project" value="TreeGrafter"/>
</dbReference>
<dbReference type="OrthoDB" id="5061927at2759"/>
<keyword evidence="4 5" id="KW-0472">Membrane</keyword>
<evidence type="ECO:0000256" key="3">
    <source>
        <dbReference type="ARBA" id="ARBA00022989"/>
    </source>
</evidence>
<protein>
    <submittedName>
        <fullName evidence="6">Uncharacterized protein</fullName>
    </submittedName>
</protein>
<keyword evidence="2 5" id="KW-0812">Transmembrane</keyword>
<evidence type="ECO:0000256" key="2">
    <source>
        <dbReference type="ARBA" id="ARBA00022692"/>
    </source>
</evidence>
<feature type="transmembrane region" description="Helical" evidence="5">
    <location>
        <begin position="85"/>
        <end position="107"/>
    </location>
</feature>
<dbReference type="GeneID" id="68351138"/>
<feature type="transmembrane region" description="Helical" evidence="5">
    <location>
        <begin position="46"/>
        <end position="65"/>
    </location>
</feature>
<reference evidence="6" key="1">
    <citation type="submission" date="2021-09" db="EMBL/GenBank/DDBJ databases">
        <title>A high-quality genome of the endoparasitic fungus Hirsutella rhossiliensis with a comparison of Hirsutella genomes reveals transposable elements contributing to genome size variation.</title>
        <authorList>
            <person name="Lin R."/>
            <person name="Jiao Y."/>
            <person name="Sun X."/>
            <person name="Ling J."/>
            <person name="Xie B."/>
            <person name="Cheng X."/>
        </authorList>
    </citation>
    <scope>NUCLEOTIDE SEQUENCE</scope>
    <source>
        <strain evidence="6">HR02</strain>
    </source>
</reference>
<dbReference type="EMBL" id="JAIZPD010000002">
    <property type="protein sequence ID" value="KAH0966600.1"/>
    <property type="molecule type" value="Genomic_DNA"/>
</dbReference>
<name>A0A9P8N472_9HYPO</name>
<evidence type="ECO:0000256" key="1">
    <source>
        <dbReference type="ARBA" id="ARBA00004141"/>
    </source>
</evidence>
<dbReference type="Proteomes" id="UP000824596">
    <property type="component" value="Unassembled WGS sequence"/>
</dbReference>
<evidence type="ECO:0000256" key="5">
    <source>
        <dbReference type="SAM" id="Phobius"/>
    </source>
</evidence>
<dbReference type="RefSeq" id="XP_044724113.1">
    <property type="nucleotide sequence ID" value="XM_044860480.1"/>
</dbReference>
<accession>A0A9P8N472</accession>
<proteinExistence type="predicted"/>
<dbReference type="InterPro" id="IPR036259">
    <property type="entry name" value="MFS_trans_sf"/>
</dbReference>
<evidence type="ECO:0000313" key="7">
    <source>
        <dbReference type="Proteomes" id="UP000824596"/>
    </source>
</evidence>
<dbReference type="PANTHER" id="PTHR23502:SF50">
    <property type="entry name" value="TRANSPORTER, PUTATIVE (AFU_ORTHOLOGUE AFUA_5G00430)-RELATED"/>
    <property type="match status" value="1"/>
</dbReference>
<comment type="subcellular location">
    <subcellularLocation>
        <location evidence="1">Membrane</location>
        <topology evidence="1">Multi-pass membrane protein</topology>
    </subcellularLocation>
</comment>
<dbReference type="SUPFAM" id="SSF103473">
    <property type="entry name" value="MFS general substrate transporter"/>
    <property type="match status" value="1"/>
</dbReference>
<organism evidence="6 7">
    <name type="scientific">Hirsutella rhossiliensis</name>
    <dbReference type="NCBI Taxonomy" id="111463"/>
    <lineage>
        <taxon>Eukaryota</taxon>
        <taxon>Fungi</taxon>
        <taxon>Dikarya</taxon>
        <taxon>Ascomycota</taxon>
        <taxon>Pezizomycotina</taxon>
        <taxon>Sordariomycetes</taxon>
        <taxon>Hypocreomycetidae</taxon>
        <taxon>Hypocreales</taxon>
        <taxon>Ophiocordycipitaceae</taxon>
        <taxon>Hirsutella</taxon>
    </lineage>
</organism>
<dbReference type="GO" id="GO:0005886">
    <property type="term" value="C:plasma membrane"/>
    <property type="evidence" value="ECO:0007669"/>
    <property type="project" value="TreeGrafter"/>
</dbReference>